<dbReference type="KEGG" id="cinf:CINF_0298"/>
<accession>A0A7H9CHL1</accession>
<keyword evidence="2" id="KW-1185">Reference proteome</keyword>
<dbReference type="EMBL" id="CP049075">
    <property type="protein sequence ID" value="QLI04845.1"/>
    <property type="molecule type" value="Genomic_DNA"/>
</dbReference>
<evidence type="ECO:0000313" key="1">
    <source>
        <dbReference type="EMBL" id="QLI04845.1"/>
    </source>
</evidence>
<name>A0A7H9CHL1_9BACT</name>
<dbReference type="Proteomes" id="UP000509414">
    <property type="component" value="Chromosome"/>
</dbReference>
<dbReference type="Gene3D" id="3.30.160.250">
    <property type="match status" value="1"/>
</dbReference>
<protein>
    <submittedName>
        <fullName evidence="1">Toxin-antitoxin system, antitoxin component, HicB family</fullName>
    </submittedName>
</protein>
<reference evidence="1 2" key="1">
    <citation type="submission" date="2020-02" db="EMBL/GenBank/DDBJ databases">
        <title>Complete genome sequence of the novel Campylobacter species Candidatus Campylobacter infans.</title>
        <authorList>
            <person name="Duim B."/>
            <person name="Zomer A."/>
            <person name="van der Graaf L."/>
            <person name="Wagenaar J."/>
        </authorList>
    </citation>
    <scope>NUCLEOTIDE SEQUENCE [LARGE SCALE GENOMIC DNA]</scope>
    <source>
        <strain evidence="1 2">19S00001</strain>
    </source>
</reference>
<dbReference type="AlphaFoldDB" id="A0A7H9CHL1"/>
<dbReference type="InterPro" id="IPR035069">
    <property type="entry name" value="TTHA1013/TTHA0281-like"/>
</dbReference>
<dbReference type="SUPFAM" id="SSF143100">
    <property type="entry name" value="TTHA1013/TTHA0281-like"/>
    <property type="match status" value="1"/>
</dbReference>
<proteinExistence type="predicted"/>
<evidence type="ECO:0000313" key="2">
    <source>
        <dbReference type="Proteomes" id="UP000509414"/>
    </source>
</evidence>
<gene>
    <name evidence="1" type="ORF">CINF_0298</name>
</gene>
<sequence length="90" mass="10294">MSKYEKLIKDLDYYMNLPYEIIVRKLSADEGGGYFASYKDFPYIMGDGKSEAEAIADVKKAFAFVVEVDLAEGKTIKEPKQKTDKFFKCN</sequence>
<organism evidence="1 2">
    <name type="scientific">Candidatus Campylobacter infans</name>
    <dbReference type="NCBI Taxonomy" id="2561898"/>
    <lineage>
        <taxon>Bacteria</taxon>
        <taxon>Pseudomonadati</taxon>
        <taxon>Campylobacterota</taxon>
        <taxon>Epsilonproteobacteria</taxon>
        <taxon>Campylobacterales</taxon>
        <taxon>Campylobacteraceae</taxon>
        <taxon>Campylobacter</taxon>
    </lineage>
</organism>